<dbReference type="EMBL" id="CM039173">
    <property type="protein sequence ID" value="KAH9771042.1"/>
    <property type="molecule type" value="Genomic_DNA"/>
</dbReference>
<protein>
    <submittedName>
        <fullName evidence="1">Uncharacterized protein</fullName>
    </submittedName>
</protein>
<comment type="caution">
    <text evidence="1">The sequence shown here is derived from an EMBL/GenBank/DDBJ whole genome shotgun (WGS) entry which is preliminary data.</text>
</comment>
<dbReference type="Proteomes" id="UP000829398">
    <property type="component" value="Chromosome 4"/>
</dbReference>
<name>A0ACB8LC83_CITSI</name>
<sequence length="212" mass="23994">MRRGRNRDGDEIDAAQCRRNQQQAAVHSRRTTTSKTVMTAMVMEVAPMAFDWEARVGEFRMGNAGNGSLIPKPPLGNQTPIFDSQIVVGFTKMNLILLLILASKRGNDFDSGFPFLNPTSKCSNKVFVYYTGKPSSSAGIRFLELLEKDEMAFDSLYCVAFRMMDAQWLAKRASYMEFNDVLKSTRAQLERELKLEDVSCVRDLPAHNLLHR</sequence>
<organism evidence="1 2">
    <name type="scientific">Citrus sinensis</name>
    <name type="common">Sweet orange</name>
    <name type="synonym">Citrus aurantium var. sinensis</name>
    <dbReference type="NCBI Taxonomy" id="2711"/>
    <lineage>
        <taxon>Eukaryota</taxon>
        <taxon>Viridiplantae</taxon>
        <taxon>Streptophyta</taxon>
        <taxon>Embryophyta</taxon>
        <taxon>Tracheophyta</taxon>
        <taxon>Spermatophyta</taxon>
        <taxon>Magnoliopsida</taxon>
        <taxon>eudicotyledons</taxon>
        <taxon>Gunneridae</taxon>
        <taxon>Pentapetalae</taxon>
        <taxon>rosids</taxon>
        <taxon>malvids</taxon>
        <taxon>Sapindales</taxon>
        <taxon>Rutaceae</taxon>
        <taxon>Aurantioideae</taxon>
        <taxon>Citrus</taxon>
    </lineage>
</organism>
<gene>
    <name evidence="1" type="ORF">KPL71_012567</name>
</gene>
<reference evidence="2" key="1">
    <citation type="journal article" date="2023" name="Hortic. Res.">
        <title>A chromosome-level phased genome enabling allele-level studies in sweet orange: a case study on citrus Huanglongbing tolerance.</title>
        <authorList>
            <person name="Wu B."/>
            <person name="Yu Q."/>
            <person name="Deng Z."/>
            <person name="Duan Y."/>
            <person name="Luo F."/>
            <person name="Gmitter F. Jr."/>
        </authorList>
    </citation>
    <scope>NUCLEOTIDE SEQUENCE [LARGE SCALE GENOMIC DNA]</scope>
    <source>
        <strain evidence="2">cv. Valencia</strain>
    </source>
</reference>
<evidence type="ECO:0000313" key="1">
    <source>
        <dbReference type="EMBL" id="KAH9771042.1"/>
    </source>
</evidence>
<evidence type="ECO:0000313" key="2">
    <source>
        <dbReference type="Proteomes" id="UP000829398"/>
    </source>
</evidence>
<keyword evidence="2" id="KW-1185">Reference proteome</keyword>
<accession>A0ACB8LC83</accession>
<proteinExistence type="predicted"/>